<dbReference type="EMBL" id="JAIWYP010000001">
    <property type="protein sequence ID" value="KAH3881080.1"/>
    <property type="molecule type" value="Genomic_DNA"/>
</dbReference>
<gene>
    <name evidence="1" type="ORF">DPMN_005004</name>
</gene>
<name>A0A9D4MRV0_DREPO</name>
<proteinExistence type="predicted"/>
<evidence type="ECO:0000313" key="2">
    <source>
        <dbReference type="Proteomes" id="UP000828390"/>
    </source>
</evidence>
<sequence>MTITCSIIAPAEDLISVRIYKDQTDLLFVPIDYAVPKPSLTFFEPDAGKRFNVFVKDTSETSRSVSVVFGNLECQDNGTYEWVLRVSSRKVLDVTQHQHVIVKCRIVIIRIYPVQLEE</sequence>
<protein>
    <submittedName>
        <fullName evidence="1">Uncharacterized protein</fullName>
    </submittedName>
</protein>
<evidence type="ECO:0000313" key="1">
    <source>
        <dbReference type="EMBL" id="KAH3881080.1"/>
    </source>
</evidence>
<dbReference type="AlphaFoldDB" id="A0A9D4MRV0"/>
<dbReference type="Proteomes" id="UP000828390">
    <property type="component" value="Unassembled WGS sequence"/>
</dbReference>
<reference evidence="1" key="1">
    <citation type="journal article" date="2019" name="bioRxiv">
        <title>The Genome of the Zebra Mussel, Dreissena polymorpha: A Resource for Invasive Species Research.</title>
        <authorList>
            <person name="McCartney M.A."/>
            <person name="Auch B."/>
            <person name="Kono T."/>
            <person name="Mallez S."/>
            <person name="Zhang Y."/>
            <person name="Obille A."/>
            <person name="Becker A."/>
            <person name="Abrahante J.E."/>
            <person name="Garbe J."/>
            <person name="Badalamenti J.P."/>
            <person name="Herman A."/>
            <person name="Mangelson H."/>
            <person name="Liachko I."/>
            <person name="Sullivan S."/>
            <person name="Sone E.D."/>
            <person name="Koren S."/>
            <person name="Silverstein K.A.T."/>
            <person name="Beckman K.B."/>
            <person name="Gohl D.M."/>
        </authorList>
    </citation>
    <scope>NUCLEOTIDE SEQUENCE</scope>
    <source>
        <strain evidence="1">Duluth1</strain>
        <tissue evidence="1">Whole animal</tissue>
    </source>
</reference>
<keyword evidence="2" id="KW-1185">Reference proteome</keyword>
<reference evidence="1" key="2">
    <citation type="submission" date="2020-11" db="EMBL/GenBank/DDBJ databases">
        <authorList>
            <person name="McCartney M.A."/>
            <person name="Auch B."/>
            <person name="Kono T."/>
            <person name="Mallez S."/>
            <person name="Becker A."/>
            <person name="Gohl D.M."/>
            <person name="Silverstein K.A.T."/>
            <person name="Koren S."/>
            <person name="Bechman K.B."/>
            <person name="Herman A."/>
            <person name="Abrahante J.E."/>
            <person name="Garbe J."/>
        </authorList>
    </citation>
    <scope>NUCLEOTIDE SEQUENCE</scope>
    <source>
        <strain evidence="1">Duluth1</strain>
        <tissue evidence="1">Whole animal</tissue>
    </source>
</reference>
<comment type="caution">
    <text evidence="1">The sequence shown here is derived from an EMBL/GenBank/DDBJ whole genome shotgun (WGS) entry which is preliminary data.</text>
</comment>
<accession>A0A9D4MRV0</accession>
<organism evidence="1 2">
    <name type="scientific">Dreissena polymorpha</name>
    <name type="common">Zebra mussel</name>
    <name type="synonym">Mytilus polymorpha</name>
    <dbReference type="NCBI Taxonomy" id="45954"/>
    <lineage>
        <taxon>Eukaryota</taxon>
        <taxon>Metazoa</taxon>
        <taxon>Spiralia</taxon>
        <taxon>Lophotrochozoa</taxon>
        <taxon>Mollusca</taxon>
        <taxon>Bivalvia</taxon>
        <taxon>Autobranchia</taxon>
        <taxon>Heteroconchia</taxon>
        <taxon>Euheterodonta</taxon>
        <taxon>Imparidentia</taxon>
        <taxon>Neoheterodontei</taxon>
        <taxon>Myida</taxon>
        <taxon>Dreissenoidea</taxon>
        <taxon>Dreissenidae</taxon>
        <taxon>Dreissena</taxon>
    </lineage>
</organism>